<evidence type="ECO:0000256" key="2">
    <source>
        <dbReference type="ARBA" id="ARBA00004567"/>
    </source>
</evidence>
<keyword evidence="5 12" id="KW-0963">Cytoplasm</keyword>
<evidence type="ECO:0000313" key="14">
    <source>
        <dbReference type="Ensembl" id="ENSCCAP00000000534.1"/>
    </source>
</evidence>
<dbReference type="Proteomes" id="UP000233040">
    <property type="component" value="Unassembled WGS sequence"/>
</dbReference>
<proteinExistence type="predicted"/>
<evidence type="ECO:0000313" key="15">
    <source>
        <dbReference type="Proteomes" id="UP000233040"/>
    </source>
</evidence>
<dbReference type="Pfam" id="PF02136">
    <property type="entry name" value="NTF2"/>
    <property type="match status" value="1"/>
</dbReference>
<dbReference type="Gene3D" id="3.10.450.50">
    <property type="match status" value="1"/>
</dbReference>
<dbReference type="AlphaFoldDB" id="A0A2K5PA67"/>
<reference evidence="14" key="1">
    <citation type="submission" date="2025-08" db="UniProtKB">
        <authorList>
            <consortium name="Ensembl"/>
        </authorList>
    </citation>
    <scope>IDENTIFICATION</scope>
</reference>
<feature type="domain" description="NTF2" evidence="13">
    <location>
        <begin position="8"/>
        <end position="114"/>
    </location>
</feature>
<reference evidence="14" key="2">
    <citation type="submission" date="2025-09" db="UniProtKB">
        <authorList>
            <consortium name="Ensembl"/>
        </authorList>
    </citation>
    <scope>IDENTIFICATION</scope>
</reference>
<keyword evidence="8" id="KW-0811">Translocation</keyword>
<comment type="subunit">
    <text evidence="11">Homodimer. Interacts with RAN (GDP-bound form); the interaction is direct and regulates RAN nuclear import. Interacts with the nucleoporins NUP54, NUP58 and NUP62 (via FG repeats); recruits NUTF2 to the nuclear pore complex a step required for NUTF2-mediated GDP-bound RAN nuclear import. Interacts with CAPG; mediates its nuclear import.</text>
</comment>
<dbReference type="GO" id="GO:0005637">
    <property type="term" value="C:nuclear inner membrane"/>
    <property type="evidence" value="ECO:0007669"/>
    <property type="project" value="UniProtKB-SubCell"/>
</dbReference>
<dbReference type="FunFam" id="3.10.450.50:FF:000007">
    <property type="entry name" value="Nuclear transport factor 2"/>
    <property type="match status" value="1"/>
</dbReference>
<comment type="function">
    <text evidence="12">Has a role in nuclear-cytoplasmic transport of proteins and mRNAs.</text>
</comment>
<evidence type="ECO:0000256" key="11">
    <source>
        <dbReference type="ARBA" id="ARBA00047032"/>
    </source>
</evidence>
<name>A0A2K5PA67_CEBIM</name>
<dbReference type="STRING" id="9516.ENSCCAP00000000534"/>
<dbReference type="InterPro" id="IPR018222">
    <property type="entry name" value="Nuclear_transport_factor_2_euk"/>
</dbReference>
<dbReference type="PANTHER" id="PTHR12612">
    <property type="entry name" value="NUCLEAR TRANSPORT FACTOR 2"/>
    <property type="match status" value="1"/>
</dbReference>
<keyword evidence="4 12" id="KW-0813">Transport</keyword>
<keyword evidence="12" id="KW-0539">Nucleus</keyword>
<keyword evidence="6" id="KW-0509">mRNA transport</keyword>
<dbReference type="InterPro" id="IPR002075">
    <property type="entry name" value="NTF2_dom"/>
</dbReference>
<comment type="subcellular location">
    <subcellularLocation>
        <location evidence="12">Cytoplasm</location>
    </subcellularLocation>
    <subcellularLocation>
        <location evidence="12">Nucleus</location>
    </subcellularLocation>
    <subcellularLocation>
        <location evidence="1">Nucleus inner membrane</location>
    </subcellularLocation>
    <subcellularLocation>
        <location evidence="3">Nucleus outer membrane</location>
    </subcellularLocation>
    <subcellularLocation>
        <location evidence="2">Nucleus</location>
        <location evidence="2">Nuclear pore complex</location>
    </subcellularLocation>
</comment>
<sequence>IKPVWEQVGSSFIEHHYRLFHNDRTQLGAIYIDVLCLVWEGQQFPGKAAIAEKLSNLLFQKIQHSIMHSPDSYIISMAVGQLKVDEDLIMVFHLMFLLKNINDAWVCTNDVFRLALHNFGRPPLRQVLTIFQCLMLQ</sequence>
<dbReference type="GO" id="GO:0005643">
    <property type="term" value="C:nuclear pore"/>
    <property type="evidence" value="ECO:0007669"/>
    <property type="project" value="UniProtKB-SubCell"/>
</dbReference>
<evidence type="ECO:0000256" key="6">
    <source>
        <dbReference type="ARBA" id="ARBA00022816"/>
    </source>
</evidence>
<accession>A0A2K5PA67</accession>
<keyword evidence="9" id="KW-0906">Nuclear pore complex</keyword>
<dbReference type="GeneTree" id="ENSGT00510000047030"/>
<dbReference type="CDD" id="cd00780">
    <property type="entry name" value="NTF2"/>
    <property type="match status" value="1"/>
</dbReference>
<dbReference type="Ensembl" id="ENSCCAT00000003402.1">
    <property type="protein sequence ID" value="ENSCCAP00000000534.1"/>
    <property type="gene ID" value="ENSCCAG00000002965.1"/>
</dbReference>
<evidence type="ECO:0000256" key="12">
    <source>
        <dbReference type="RuleBase" id="RU369002"/>
    </source>
</evidence>
<comment type="function">
    <text evidence="10">Mediates the import of GDP-bound RAN from the cytoplasm into the nucleus which is essential for the function of RAN in cargo receptor-mediated nucleocytoplasmic transport. Thereby, plays indirectly a more general role in cargo receptor-mediated nucleocytoplasmic transport. Interacts with GDP-bound RAN in the cytosol, recruits it to the nuclear pore complex via its interaction with nucleoporins and promotes its nuclear import.</text>
</comment>
<dbReference type="PROSITE" id="PS50177">
    <property type="entry name" value="NTF2_DOMAIN"/>
    <property type="match status" value="1"/>
</dbReference>
<dbReference type="SUPFAM" id="SSF54427">
    <property type="entry name" value="NTF2-like"/>
    <property type="match status" value="1"/>
</dbReference>
<evidence type="ECO:0000256" key="4">
    <source>
        <dbReference type="ARBA" id="ARBA00022448"/>
    </source>
</evidence>
<evidence type="ECO:0000256" key="9">
    <source>
        <dbReference type="ARBA" id="ARBA00023132"/>
    </source>
</evidence>
<evidence type="ECO:0000256" key="10">
    <source>
        <dbReference type="ARBA" id="ARBA00037505"/>
    </source>
</evidence>
<evidence type="ECO:0000256" key="8">
    <source>
        <dbReference type="ARBA" id="ARBA00023010"/>
    </source>
</evidence>
<dbReference type="GO" id="GO:0005737">
    <property type="term" value="C:cytoplasm"/>
    <property type="evidence" value="ECO:0007669"/>
    <property type="project" value="UniProtKB-SubCell"/>
</dbReference>
<dbReference type="GO" id="GO:0051028">
    <property type="term" value="P:mRNA transport"/>
    <property type="evidence" value="ECO:0007669"/>
    <property type="project" value="UniProtKB-UniRule"/>
</dbReference>
<evidence type="ECO:0000256" key="5">
    <source>
        <dbReference type="ARBA" id="ARBA00022490"/>
    </source>
</evidence>
<organism evidence="14 15">
    <name type="scientific">Cebus imitator</name>
    <name type="common">Panamanian white-faced capuchin</name>
    <name type="synonym">Cebus capucinus imitator</name>
    <dbReference type="NCBI Taxonomy" id="2715852"/>
    <lineage>
        <taxon>Eukaryota</taxon>
        <taxon>Metazoa</taxon>
        <taxon>Chordata</taxon>
        <taxon>Craniata</taxon>
        <taxon>Vertebrata</taxon>
        <taxon>Euteleostomi</taxon>
        <taxon>Mammalia</taxon>
        <taxon>Eutheria</taxon>
        <taxon>Euarchontoglires</taxon>
        <taxon>Primates</taxon>
        <taxon>Haplorrhini</taxon>
        <taxon>Platyrrhini</taxon>
        <taxon>Cebidae</taxon>
        <taxon>Cebinae</taxon>
        <taxon>Cebus</taxon>
    </lineage>
</organism>
<evidence type="ECO:0000256" key="7">
    <source>
        <dbReference type="ARBA" id="ARBA00022927"/>
    </source>
</evidence>
<evidence type="ECO:0000256" key="3">
    <source>
        <dbReference type="ARBA" id="ARBA00004649"/>
    </source>
</evidence>
<keyword evidence="15" id="KW-1185">Reference proteome</keyword>
<dbReference type="InterPro" id="IPR045875">
    <property type="entry name" value="NTF2"/>
</dbReference>
<keyword evidence="7 12" id="KW-0653">Protein transport</keyword>
<dbReference type="GO" id="GO:0006606">
    <property type="term" value="P:protein import into nucleus"/>
    <property type="evidence" value="ECO:0007669"/>
    <property type="project" value="UniProtKB-ARBA"/>
</dbReference>
<dbReference type="GO" id="GO:0005640">
    <property type="term" value="C:nuclear outer membrane"/>
    <property type="evidence" value="ECO:0007669"/>
    <property type="project" value="UniProtKB-SubCell"/>
</dbReference>
<dbReference type="InterPro" id="IPR032710">
    <property type="entry name" value="NTF2-like_dom_sf"/>
</dbReference>
<evidence type="ECO:0000256" key="1">
    <source>
        <dbReference type="ARBA" id="ARBA00004540"/>
    </source>
</evidence>
<protein>
    <recommendedName>
        <fullName evidence="12">NTF2-related export protein</fullName>
    </recommendedName>
</protein>
<evidence type="ECO:0000259" key="13">
    <source>
        <dbReference type="PROSITE" id="PS50177"/>
    </source>
</evidence>